<evidence type="ECO:0000313" key="10">
    <source>
        <dbReference type="EMBL" id="OGG24203.1"/>
    </source>
</evidence>
<feature type="transmembrane region" description="Helical" evidence="8">
    <location>
        <begin position="164"/>
        <end position="188"/>
    </location>
</feature>
<dbReference type="PANTHER" id="PTHR47019:SF1">
    <property type="entry name" value="LIPID II FLIPPASE MURJ"/>
    <property type="match status" value="1"/>
</dbReference>
<comment type="function">
    <text evidence="8 9">Involved in peptidoglycan biosynthesis. Transports lipid-linked peptidoglycan precursors from the inner to the outer leaflet of the cytoplasmic membrane.</text>
</comment>
<feature type="transmembrane region" description="Helical" evidence="8">
    <location>
        <begin position="322"/>
        <end position="345"/>
    </location>
</feature>
<evidence type="ECO:0000256" key="8">
    <source>
        <dbReference type="HAMAP-Rule" id="MF_02078"/>
    </source>
</evidence>
<keyword evidence="3 8" id="KW-0812">Transmembrane</keyword>
<evidence type="ECO:0000313" key="11">
    <source>
        <dbReference type="Proteomes" id="UP000178759"/>
    </source>
</evidence>
<dbReference type="InterPro" id="IPR051050">
    <property type="entry name" value="Lipid_II_flippase_MurJ/MviN"/>
</dbReference>
<evidence type="ECO:0000256" key="9">
    <source>
        <dbReference type="PIRNR" id="PIRNR002869"/>
    </source>
</evidence>
<feature type="transmembrane region" description="Helical" evidence="8">
    <location>
        <begin position="194"/>
        <end position="217"/>
    </location>
</feature>
<evidence type="ECO:0000256" key="1">
    <source>
        <dbReference type="ARBA" id="ARBA00004651"/>
    </source>
</evidence>
<keyword evidence="8 9" id="KW-0961">Cell wall biogenesis/degradation</keyword>
<sequence length="549" mass="60563">MEKIWRVLSKRQTTVGSAAFILVSMVAASRILGLIRDRLLSARFAPDELGVYFAAFRLPNLLFELLVMGALTSAFIPVFTKYLTHNKEKEAWKIAAILINLGTVLLLLLSLPVFLWAESISRFFAPGFSPEQIRQMAAFTRFMIGLQVLPLLIGNFFTGILQSYNLFLIPAMAPVVYNIGIIIGIIALTPFLGLWAPVVGVGFGAILFMVIQLPLLVRIGYRHTLDTNPQTQGVKEVAHLMGPRTLGLAVSQIDTTVDLMLASLLGSRMVTIFNFAQHLQQLPVGLFGATVAQAALPLLSKQLVHGNKDEFKHTLIRAVHQILFFVLPASALFIVLRIPMVRLVFGASRFDWEATVLTGMTLSAFSISLFAQSVSHVFARGFYALYDTKTPVMIGIAAIAINTILSILFITWFQLPIWSLGVSTSIASIINVILLFWFLDRRVGRFSRWDLFGPPIKMAIAAGLTGIALYIPLKLLDQLVFDTTRVLGLLLLTGVSGFIGLSTYLFLSWVLGVGEVRFFLSLISRVKRLRVLFEPAGEVVNGGMGDKMS</sequence>
<keyword evidence="4 8" id="KW-0133">Cell shape</keyword>
<dbReference type="GO" id="GO:0009252">
    <property type="term" value="P:peptidoglycan biosynthetic process"/>
    <property type="evidence" value="ECO:0007669"/>
    <property type="project" value="UniProtKB-UniRule"/>
</dbReference>
<dbReference type="EMBL" id="MFJV01000001">
    <property type="protein sequence ID" value="OGG24203.1"/>
    <property type="molecule type" value="Genomic_DNA"/>
</dbReference>
<evidence type="ECO:0000256" key="5">
    <source>
        <dbReference type="ARBA" id="ARBA00022984"/>
    </source>
</evidence>
<feature type="transmembrane region" description="Helical" evidence="8">
    <location>
        <begin position="391"/>
        <end position="411"/>
    </location>
</feature>
<evidence type="ECO:0000256" key="7">
    <source>
        <dbReference type="ARBA" id="ARBA00023136"/>
    </source>
</evidence>
<dbReference type="InterPro" id="IPR004268">
    <property type="entry name" value="MurJ"/>
</dbReference>
<evidence type="ECO:0000256" key="6">
    <source>
        <dbReference type="ARBA" id="ARBA00022989"/>
    </source>
</evidence>
<feature type="transmembrane region" description="Helical" evidence="8">
    <location>
        <begin position="451"/>
        <end position="471"/>
    </location>
</feature>
<evidence type="ECO:0000256" key="4">
    <source>
        <dbReference type="ARBA" id="ARBA00022960"/>
    </source>
</evidence>
<name>A0A1F6AIF8_9BACT</name>
<keyword evidence="7 8" id="KW-0472">Membrane</keyword>
<dbReference type="Pfam" id="PF03023">
    <property type="entry name" value="MurJ"/>
    <property type="match status" value="1"/>
</dbReference>
<feature type="transmembrane region" description="Helical" evidence="8">
    <location>
        <begin position="136"/>
        <end position="157"/>
    </location>
</feature>
<evidence type="ECO:0000256" key="2">
    <source>
        <dbReference type="ARBA" id="ARBA00022475"/>
    </source>
</evidence>
<dbReference type="STRING" id="1798392.A3A79_03375"/>
<proteinExistence type="inferred from homology"/>
<dbReference type="GO" id="GO:0015648">
    <property type="term" value="F:lipid-linked peptidoglycan transporter activity"/>
    <property type="evidence" value="ECO:0007669"/>
    <property type="project" value="UniProtKB-UniRule"/>
</dbReference>
<evidence type="ECO:0000256" key="3">
    <source>
        <dbReference type="ARBA" id="ARBA00022692"/>
    </source>
</evidence>
<dbReference type="Proteomes" id="UP000178759">
    <property type="component" value="Unassembled WGS sequence"/>
</dbReference>
<dbReference type="GO" id="GO:0005886">
    <property type="term" value="C:plasma membrane"/>
    <property type="evidence" value="ECO:0007669"/>
    <property type="project" value="UniProtKB-SubCell"/>
</dbReference>
<feature type="transmembrane region" description="Helical" evidence="8">
    <location>
        <begin position="417"/>
        <end position="439"/>
    </location>
</feature>
<dbReference type="GO" id="GO:0008360">
    <property type="term" value="P:regulation of cell shape"/>
    <property type="evidence" value="ECO:0007669"/>
    <property type="project" value="UniProtKB-UniRule"/>
</dbReference>
<comment type="similarity">
    <text evidence="8 9">Belongs to the MurJ/MviN family.</text>
</comment>
<dbReference type="GO" id="GO:0034204">
    <property type="term" value="P:lipid translocation"/>
    <property type="evidence" value="ECO:0007669"/>
    <property type="project" value="TreeGrafter"/>
</dbReference>
<comment type="caution">
    <text evidence="8">Lacks conserved residue(s) required for the propagation of feature annotation.</text>
</comment>
<dbReference type="PRINTS" id="PR01806">
    <property type="entry name" value="VIRFACTRMVIN"/>
</dbReference>
<gene>
    <name evidence="8" type="primary">murJ</name>
    <name evidence="10" type="ORF">A3A79_03375</name>
</gene>
<dbReference type="PIRSF" id="PIRSF002869">
    <property type="entry name" value="MviN"/>
    <property type="match status" value="1"/>
</dbReference>
<dbReference type="GO" id="GO:0071555">
    <property type="term" value="P:cell wall organization"/>
    <property type="evidence" value="ECO:0007669"/>
    <property type="project" value="UniProtKB-UniRule"/>
</dbReference>
<dbReference type="HAMAP" id="MF_02078">
    <property type="entry name" value="MurJ_MviN"/>
    <property type="match status" value="1"/>
</dbReference>
<keyword evidence="6 8" id="KW-1133">Transmembrane helix</keyword>
<feature type="transmembrane region" description="Helical" evidence="8">
    <location>
        <begin position="357"/>
        <end position="379"/>
    </location>
</feature>
<feature type="transmembrane region" description="Helical" evidence="8">
    <location>
        <begin position="52"/>
        <end position="79"/>
    </location>
</feature>
<feature type="transmembrane region" description="Helical" evidence="8">
    <location>
        <begin position="491"/>
        <end position="520"/>
    </location>
</feature>
<comment type="caution">
    <text evidence="10">The sequence shown here is derived from an EMBL/GenBank/DDBJ whole genome shotgun (WGS) entry which is preliminary data.</text>
</comment>
<organism evidence="10 11">
    <name type="scientific">Candidatus Gottesmanbacteria bacterium RIFCSPLOWO2_01_FULL_43_11b</name>
    <dbReference type="NCBI Taxonomy" id="1798392"/>
    <lineage>
        <taxon>Bacteria</taxon>
        <taxon>Candidatus Gottesmaniibacteriota</taxon>
    </lineage>
</organism>
<protein>
    <recommendedName>
        <fullName evidence="8">Probable lipid II flippase MurJ</fullName>
    </recommendedName>
</protein>
<dbReference type="UniPathway" id="UPA00219"/>
<keyword evidence="8 9" id="KW-0813">Transport</keyword>
<dbReference type="NCBIfam" id="TIGR01695">
    <property type="entry name" value="murJ_mviN"/>
    <property type="match status" value="1"/>
</dbReference>
<dbReference type="PANTHER" id="PTHR47019">
    <property type="entry name" value="LIPID II FLIPPASE MURJ"/>
    <property type="match status" value="1"/>
</dbReference>
<comment type="subcellular location">
    <subcellularLocation>
        <location evidence="1 8">Cell membrane</location>
        <topology evidence="1 8">Multi-pass membrane protein</topology>
    </subcellularLocation>
</comment>
<feature type="transmembrane region" description="Helical" evidence="8">
    <location>
        <begin position="91"/>
        <end position="116"/>
    </location>
</feature>
<keyword evidence="5 8" id="KW-0573">Peptidoglycan synthesis</keyword>
<dbReference type="AlphaFoldDB" id="A0A1F6AIF8"/>
<comment type="pathway">
    <text evidence="8">Cell wall biogenesis; peptidoglycan biosynthesis.</text>
</comment>
<keyword evidence="2 8" id="KW-1003">Cell membrane</keyword>
<dbReference type="CDD" id="cd13123">
    <property type="entry name" value="MATE_MurJ_like"/>
    <property type="match status" value="1"/>
</dbReference>
<accession>A0A1F6AIF8</accession>
<reference evidence="10 11" key="1">
    <citation type="journal article" date="2016" name="Nat. Commun.">
        <title>Thousands of microbial genomes shed light on interconnected biogeochemical processes in an aquifer system.</title>
        <authorList>
            <person name="Anantharaman K."/>
            <person name="Brown C.T."/>
            <person name="Hug L.A."/>
            <person name="Sharon I."/>
            <person name="Castelle C.J."/>
            <person name="Probst A.J."/>
            <person name="Thomas B.C."/>
            <person name="Singh A."/>
            <person name="Wilkins M.J."/>
            <person name="Karaoz U."/>
            <person name="Brodie E.L."/>
            <person name="Williams K.H."/>
            <person name="Hubbard S.S."/>
            <person name="Banfield J.F."/>
        </authorList>
    </citation>
    <scope>NUCLEOTIDE SEQUENCE [LARGE SCALE GENOMIC DNA]</scope>
</reference>